<organism evidence="1 2">
    <name type="scientific">Exiguobacterium undae</name>
    <dbReference type="NCBI Taxonomy" id="169177"/>
    <lineage>
        <taxon>Bacteria</taxon>
        <taxon>Bacillati</taxon>
        <taxon>Bacillota</taxon>
        <taxon>Bacilli</taxon>
        <taxon>Bacillales</taxon>
        <taxon>Bacillales Family XII. Incertae Sedis</taxon>
        <taxon>Exiguobacterium</taxon>
    </lineage>
</organism>
<sequence length="127" mass="14983">MNFRKMLLVSLGALIVFYIFREPDPPPDYQKKFNESIETVLKLENEELIRQNEAPIERKETGIEVSDDGDWIELYYDVPGKAMDQKPPQHSIYQQQGDQYVRIENPKTVYRKLDKTKTTYLENLGIK</sequence>
<dbReference type="Proteomes" id="UP000078447">
    <property type="component" value="Unassembled WGS sequence"/>
</dbReference>
<reference evidence="1 2" key="1">
    <citation type="submission" date="2016-03" db="EMBL/GenBank/DDBJ databases">
        <authorList>
            <person name="Cho S.-Y."/>
            <person name="Lim S."/>
            <person name="Kim H."/>
            <person name="Soh E.H."/>
            <person name="Moon J.S."/>
        </authorList>
    </citation>
    <scope>NUCLEOTIDE SEQUENCE [LARGE SCALE GENOMIC DNA]</scope>
    <source>
        <strain evidence="1 2">KCTC 3810</strain>
    </source>
</reference>
<proteinExistence type="predicted"/>
<gene>
    <name evidence="1" type="ORF">A3783_05745</name>
</gene>
<dbReference type="EMBL" id="LVVL01000001">
    <property type="protein sequence ID" value="OAN15437.1"/>
    <property type="molecule type" value="Genomic_DNA"/>
</dbReference>
<keyword evidence="2" id="KW-1185">Reference proteome</keyword>
<protein>
    <submittedName>
        <fullName evidence="1">Uncharacterized protein</fullName>
    </submittedName>
</protein>
<comment type="caution">
    <text evidence="1">The sequence shown here is derived from an EMBL/GenBank/DDBJ whole genome shotgun (WGS) entry which is preliminary data.</text>
</comment>
<evidence type="ECO:0000313" key="2">
    <source>
        <dbReference type="Proteomes" id="UP000078447"/>
    </source>
</evidence>
<dbReference type="RefSeq" id="WP_028106273.1">
    <property type="nucleotide sequence ID" value="NZ_LVVL01000001.1"/>
</dbReference>
<accession>A0ABX2VB43</accession>
<evidence type="ECO:0000313" key="1">
    <source>
        <dbReference type="EMBL" id="OAN15437.1"/>
    </source>
</evidence>
<name>A0ABX2VB43_9BACL</name>